<dbReference type="PANTHER" id="PTHR23317:SF74">
    <property type="entry name" value="DEDICATOR OF CYTOKINESIS PROTEIN 8"/>
    <property type="match status" value="1"/>
</dbReference>
<sequence>MVIVHSYLFFSNFMHEMTKHMVRFQVFFFDIFFCCSCKGPLEVAQVFLAEIPADPKLYRHHNKLRLCFKEFIMRCGEAVNKNKHLITADQREYQQELKKNYGKLKENLRPMIERKIPELYKPVVKVNSTRESFRNQSFRKYDAQTSQST</sequence>
<dbReference type="InterPro" id="IPR026791">
    <property type="entry name" value="DOCK"/>
</dbReference>
<dbReference type="AlphaFoldDB" id="A0A803XQQ0"/>
<proteinExistence type="predicted"/>
<name>A0A803XQQ0_MELGA</name>
<reference evidence="2 3" key="1">
    <citation type="journal article" date="2010" name="PLoS Biol.">
        <title>Multi-platform next-generation sequencing of the domestic turkey (Meleagris gallopavo): genome assembly and analysis.</title>
        <authorList>
            <person name="Dalloul R.A."/>
            <person name="Long J.A."/>
            <person name="Zimin A.V."/>
            <person name="Aslam L."/>
            <person name="Beal K."/>
            <person name="Blomberg L.A."/>
            <person name="Bouffard P."/>
            <person name="Burt D.W."/>
            <person name="Crasta O."/>
            <person name="Crooijmans R.P."/>
            <person name="Cooper K."/>
            <person name="Coulombe R.A."/>
            <person name="De S."/>
            <person name="Delany M.E."/>
            <person name="Dodgson J.B."/>
            <person name="Dong J.J."/>
            <person name="Evans C."/>
            <person name="Frederickson K.M."/>
            <person name="Flicek P."/>
            <person name="Florea L."/>
            <person name="Folkerts O."/>
            <person name="Groenen M.A."/>
            <person name="Harkins T.T."/>
            <person name="Herrero J."/>
            <person name="Hoffmann S."/>
            <person name="Megens H.J."/>
            <person name="Jiang A."/>
            <person name="de Jong P."/>
            <person name="Kaiser P."/>
            <person name="Kim H."/>
            <person name="Kim K.W."/>
            <person name="Kim S."/>
            <person name="Langenberger D."/>
            <person name="Lee M.K."/>
            <person name="Lee T."/>
            <person name="Mane S."/>
            <person name="Marcais G."/>
            <person name="Marz M."/>
            <person name="McElroy A.P."/>
            <person name="Modise T."/>
            <person name="Nefedov M."/>
            <person name="Notredame C."/>
            <person name="Paton I.R."/>
            <person name="Payne W.S."/>
            <person name="Pertea G."/>
            <person name="Prickett D."/>
            <person name="Puiu D."/>
            <person name="Qioa D."/>
            <person name="Raineri E."/>
            <person name="Ruffier M."/>
            <person name="Salzberg S.L."/>
            <person name="Schatz M.C."/>
            <person name="Scheuring C."/>
            <person name="Schmidt C.J."/>
            <person name="Schroeder S."/>
            <person name="Searle S.M."/>
            <person name="Smith E.J."/>
            <person name="Smith J."/>
            <person name="Sonstegard T.S."/>
            <person name="Stadler P.F."/>
            <person name="Tafer H."/>
            <person name="Tu Z.J."/>
            <person name="Van Tassell C.P."/>
            <person name="Vilella A.J."/>
            <person name="Williams K.P."/>
            <person name="Yorke J.A."/>
            <person name="Zhang L."/>
            <person name="Zhang H.B."/>
            <person name="Zhang X."/>
            <person name="Zhang Y."/>
            <person name="Reed K.M."/>
        </authorList>
    </citation>
    <scope>NUCLEOTIDE SEQUENCE [LARGE SCALE GENOMIC DNA]</scope>
</reference>
<dbReference type="GO" id="GO:1903905">
    <property type="term" value="P:positive regulation of establishment of T cell polarity"/>
    <property type="evidence" value="ECO:0007669"/>
    <property type="project" value="TreeGrafter"/>
</dbReference>
<gene>
    <name evidence="2" type="primary">LOC104914992</name>
</gene>
<accession>A0A803XQQ0</accession>
<evidence type="ECO:0000313" key="3">
    <source>
        <dbReference type="Proteomes" id="UP000001645"/>
    </source>
</evidence>
<keyword evidence="3" id="KW-1185">Reference proteome</keyword>
<dbReference type="GO" id="GO:0005085">
    <property type="term" value="F:guanyl-nucleotide exchange factor activity"/>
    <property type="evidence" value="ECO:0007669"/>
    <property type="project" value="InterPro"/>
</dbReference>
<dbReference type="GO" id="GO:2000406">
    <property type="term" value="P:positive regulation of T cell migration"/>
    <property type="evidence" value="ECO:0007669"/>
    <property type="project" value="TreeGrafter"/>
</dbReference>
<dbReference type="Gene3D" id="1.20.58.740">
    <property type="match status" value="1"/>
</dbReference>
<dbReference type="PANTHER" id="PTHR23317">
    <property type="entry name" value="DEDICATOR OF CYTOKINESIS DOCK"/>
    <property type="match status" value="1"/>
</dbReference>
<dbReference type="Pfam" id="PF20421">
    <property type="entry name" value="DHR-2_Lobe_C"/>
    <property type="match status" value="1"/>
</dbReference>
<reference evidence="2" key="2">
    <citation type="submission" date="2025-08" db="UniProtKB">
        <authorList>
            <consortium name="Ensembl"/>
        </authorList>
    </citation>
    <scope>IDENTIFICATION</scope>
</reference>
<reference evidence="2" key="3">
    <citation type="submission" date="2025-09" db="UniProtKB">
        <authorList>
            <consortium name="Ensembl"/>
        </authorList>
    </citation>
    <scope>IDENTIFICATION</scope>
</reference>
<evidence type="ECO:0000313" key="2">
    <source>
        <dbReference type="Ensembl" id="ENSMGAP00000021846.1"/>
    </source>
</evidence>
<dbReference type="InterPro" id="IPR043162">
    <property type="entry name" value="DOCK_C_lobe_C"/>
</dbReference>
<dbReference type="InterPro" id="IPR046773">
    <property type="entry name" value="DOCKER_Lobe_C"/>
</dbReference>
<dbReference type="GO" id="GO:0031252">
    <property type="term" value="C:cell leading edge"/>
    <property type="evidence" value="ECO:0007669"/>
    <property type="project" value="TreeGrafter"/>
</dbReference>
<organism evidence="2 3">
    <name type="scientific">Meleagris gallopavo</name>
    <name type="common">Wild turkey</name>
    <dbReference type="NCBI Taxonomy" id="9103"/>
    <lineage>
        <taxon>Eukaryota</taxon>
        <taxon>Metazoa</taxon>
        <taxon>Chordata</taxon>
        <taxon>Craniata</taxon>
        <taxon>Vertebrata</taxon>
        <taxon>Euteleostomi</taxon>
        <taxon>Archelosauria</taxon>
        <taxon>Archosauria</taxon>
        <taxon>Dinosauria</taxon>
        <taxon>Saurischia</taxon>
        <taxon>Theropoda</taxon>
        <taxon>Coelurosauria</taxon>
        <taxon>Aves</taxon>
        <taxon>Neognathae</taxon>
        <taxon>Galloanserae</taxon>
        <taxon>Galliformes</taxon>
        <taxon>Phasianidae</taxon>
        <taxon>Meleagridinae</taxon>
        <taxon>Meleagris</taxon>
    </lineage>
</organism>
<dbReference type="Proteomes" id="UP000001645">
    <property type="component" value="Chromosome Z"/>
</dbReference>
<protein>
    <recommendedName>
        <fullName evidence="1">DOCKER Lobe C domain-containing protein</fullName>
    </recommendedName>
</protein>
<dbReference type="Ensembl" id="ENSMGAT00000035849.1">
    <property type="protein sequence ID" value="ENSMGAP00000021846.1"/>
    <property type="gene ID" value="ENSMGAG00000022563.1"/>
</dbReference>
<dbReference type="GeneTree" id="ENSGT00940000155876"/>
<evidence type="ECO:0000259" key="1">
    <source>
        <dbReference type="Pfam" id="PF20421"/>
    </source>
</evidence>
<feature type="domain" description="DOCKER Lobe C" evidence="1">
    <location>
        <begin position="38"/>
        <end position="110"/>
    </location>
</feature>
<dbReference type="InParanoid" id="A0A803XQQ0"/>
<dbReference type="GO" id="GO:0007264">
    <property type="term" value="P:small GTPase-mediated signal transduction"/>
    <property type="evidence" value="ECO:0007669"/>
    <property type="project" value="InterPro"/>
</dbReference>